<dbReference type="InterPro" id="IPR058240">
    <property type="entry name" value="rSAM_sf"/>
</dbReference>
<dbReference type="SUPFAM" id="SSF102114">
    <property type="entry name" value="Radical SAM enzymes"/>
    <property type="match status" value="1"/>
</dbReference>
<organism evidence="1 2">
    <name type="scientific">Bacteroides cellulosilyticus CL02T12C19</name>
    <dbReference type="NCBI Taxonomy" id="997874"/>
    <lineage>
        <taxon>Bacteria</taxon>
        <taxon>Pseudomonadati</taxon>
        <taxon>Bacteroidota</taxon>
        <taxon>Bacteroidia</taxon>
        <taxon>Bacteroidales</taxon>
        <taxon>Bacteroidaceae</taxon>
        <taxon>Bacteroides</taxon>
    </lineage>
</organism>
<protein>
    <recommendedName>
        <fullName evidence="3">Radical SAM core domain-containing protein</fullName>
    </recommendedName>
</protein>
<dbReference type="InterPro" id="IPR013785">
    <property type="entry name" value="Aldolase_TIM"/>
</dbReference>
<dbReference type="PATRIC" id="fig|997874.3.peg.4138"/>
<evidence type="ECO:0000313" key="2">
    <source>
        <dbReference type="Proteomes" id="UP000003741"/>
    </source>
</evidence>
<dbReference type="HOGENOM" id="CLU_128606_0_0_10"/>
<keyword evidence="2" id="KW-1185">Reference proteome</keyword>
<comment type="caution">
    <text evidence="1">The sequence shown here is derived from an EMBL/GenBank/DDBJ whole genome shotgun (WGS) entry which is preliminary data.</text>
</comment>
<accession>I9QBY3</accession>
<dbReference type="OrthoDB" id="1030720at2"/>
<name>I9QBY3_9BACE</name>
<dbReference type="EMBL" id="AGXG01000088">
    <property type="protein sequence ID" value="EIY26851.1"/>
    <property type="molecule type" value="Genomic_DNA"/>
</dbReference>
<evidence type="ECO:0000313" key="1">
    <source>
        <dbReference type="EMBL" id="EIY26851.1"/>
    </source>
</evidence>
<gene>
    <name evidence="1" type="ORF">HMPREF1062_04044</name>
</gene>
<dbReference type="Proteomes" id="UP000003741">
    <property type="component" value="Unassembled WGS sequence"/>
</dbReference>
<dbReference type="Gene3D" id="3.20.20.70">
    <property type="entry name" value="Aldolase class I"/>
    <property type="match status" value="1"/>
</dbReference>
<reference evidence="1 2" key="1">
    <citation type="submission" date="2012-02" db="EMBL/GenBank/DDBJ databases">
        <title>The Genome Sequence of Bacteroides cellulosilyticus CL02T12C19.</title>
        <authorList>
            <consortium name="The Broad Institute Genome Sequencing Platform"/>
            <person name="Earl A."/>
            <person name="Ward D."/>
            <person name="Feldgarden M."/>
            <person name="Gevers D."/>
            <person name="Zitomersky N.L."/>
            <person name="Coyne M.J."/>
            <person name="Comstock L.E."/>
            <person name="Young S.K."/>
            <person name="Zeng Q."/>
            <person name="Gargeya S."/>
            <person name="Fitzgerald M."/>
            <person name="Haas B."/>
            <person name="Abouelleil A."/>
            <person name="Alvarado L."/>
            <person name="Arachchi H.M."/>
            <person name="Berlin A."/>
            <person name="Chapman S.B."/>
            <person name="Gearin G."/>
            <person name="Goldberg J."/>
            <person name="Griggs A."/>
            <person name="Gujja S."/>
            <person name="Hansen M."/>
            <person name="Heiman D."/>
            <person name="Howarth C."/>
            <person name="Larimer J."/>
            <person name="Lui A."/>
            <person name="MacDonald P.J.P."/>
            <person name="McCowen C."/>
            <person name="Montmayeur A."/>
            <person name="Murphy C."/>
            <person name="Neiman D."/>
            <person name="Pearson M."/>
            <person name="Priest M."/>
            <person name="Roberts A."/>
            <person name="Saif S."/>
            <person name="Shea T."/>
            <person name="Sisk P."/>
            <person name="Stolte C."/>
            <person name="Sykes S."/>
            <person name="Wortman J."/>
            <person name="Nusbaum C."/>
            <person name="Birren B."/>
        </authorList>
    </citation>
    <scope>NUCLEOTIDE SEQUENCE [LARGE SCALE GENOMIC DNA]</scope>
    <source>
        <strain evidence="1 2">CL02T12C19</strain>
    </source>
</reference>
<sequence>MEKDKLRLLVTTQCPNKCPMCCNNSWDFTKLPVVDHFNYKEVMITGGEPLLFPDQVAILSDAIKNSNVLAYNHEVSVFIYTALADGILTILPYVDGVVYTPHSEKDIESFLKANRAIGLFPETVKNKSLRLNLFANMKALIPKSINLSHWQIKDMIWIKDCPVPHDEEFKRVGKLWERI</sequence>
<dbReference type="RefSeq" id="WP_007218221.1">
    <property type="nucleotide sequence ID" value="NZ_JH724088.1"/>
</dbReference>
<proteinExistence type="predicted"/>
<dbReference type="AlphaFoldDB" id="I9QBY3"/>
<evidence type="ECO:0008006" key="3">
    <source>
        <dbReference type="Google" id="ProtNLM"/>
    </source>
</evidence>